<dbReference type="EMBL" id="DRTB01000135">
    <property type="protein sequence ID" value="HHE04788.1"/>
    <property type="molecule type" value="Genomic_DNA"/>
</dbReference>
<sequence>MCGQCITWNWRDREDKTYERLLCKNDIPSSEDHEFIEWEADENGIIKIPSAGFTENVPSDTHKWENINEVWMATYPETGTNLGTNITDAPMLSYKIKVAEEGNYYIWIKGEGPDGNGDSVNYGVDGERTATITFFERPWSNYTQYTNVRAAIYLTSGIHDLNIWMREDSVKIMIIVLTRDGDYTPKDEDFL</sequence>
<comment type="caution">
    <text evidence="2">The sequence shown here is derived from an EMBL/GenBank/DDBJ whole genome shotgun (WGS) entry which is preliminary data.</text>
</comment>
<evidence type="ECO:0000259" key="1">
    <source>
        <dbReference type="Pfam" id="PF17829"/>
    </source>
</evidence>
<dbReference type="AlphaFoldDB" id="A0A7C5H8Y5"/>
<evidence type="ECO:0000313" key="2">
    <source>
        <dbReference type="EMBL" id="HHE04788.1"/>
    </source>
</evidence>
<organism evidence="2">
    <name type="scientific">candidate division WOR-3 bacterium</name>
    <dbReference type="NCBI Taxonomy" id="2052148"/>
    <lineage>
        <taxon>Bacteria</taxon>
        <taxon>Bacteria division WOR-3</taxon>
    </lineage>
</organism>
<feature type="domain" description="Gylcosyl hydrolase 115 C-terminal" evidence="1">
    <location>
        <begin position="41"/>
        <end position="181"/>
    </location>
</feature>
<dbReference type="Gene3D" id="2.60.120.1620">
    <property type="match status" value="1"/>
</dbReference>
<dbReference type="InterPro" id="IPR008979">
    <property type="entry name" value="Galactose-bd-like_sf"/>
</dbReference>
<dbReference type="InterPro" id="IPR041437">
    <property type="entry name" value="GH115_C"/>
</dbReference>
<protein>
    <recommendedName>
        <fullName evidence="1">Gylcosyl hydrolase 115 C-terminal domain-containing protein</fullName>
    </recommendedName>
</protein>
<dbReference type="Proteomes" id="UP000886110">
    <property type="component" value="Unassembled WGS sequence"/>
</dbReference>
<gene>
    <name evidence="2" type="ORF">ENL19_01840</name>
</gene>
<accession>A0A7C5H8Y5</accession>
<reference evidence="2" key="1">
    <citation type="journal article" date="2020" name="mSystems">
        <title>Genome- and Community-Level Interaction Insights into Carbon Utilization and Element Cycling Functions of Hydrothermarchaeota in Hydrothermal Sediment.</title>
        <authorList>
            <person name="Zhou Z."/>
            <person name="Liu Y."/>
            <person name="Xu W."/>
            <person name="Pan J."/>
            <person name="Luo Z.H."/>
            <person name="Li M."/>
        </authorList>
    </citation>
    <scope>NUCLEOTIDE SEQUENCE [LARGE SCALE GENOMIC DNA]</scope>
    <source>
        <strain evidence="2">HyVt-74</strain>
    </source>
</reference>
<proteinExistence type="predicted"/>
<dbReference type="SUPFAM" id="SSF49785">
    <property type="entry name" value="Galactose-binding domain-like"/>
    <property type="match status" value="1"/>
</dbReference>
<dbReference type="Pfam" id="PF17829">
    <property type="entry name" value="GH115_C"/>
    <property type="match status" value="1"/>
</dbReference>
<name>A0A7C5H8Y5_UNCW3</name>